<dbReference type="InterPro" id="IPR001138">
    <property type="entry name" value="Zn2Cys6_DnaBD"/>
</dbReference>
<dbReference type="EMBL" id="HE616745">
    <property type="protein sequence ID" value="CCE91602.1"/>
    <property type="molecule type" value="Genomic_DNA"/>
</dbReference>
<dbReference type="Proteomes" id="UP000005627">
    <property type="component" value="Chromosome 4"/>
</dbReference>
<gene>
    <name evidence="4" type="primary">TDEL0D00180</name>
    <name evidence="4" type="ORF">TDEL_0D00180</name>
</gene>
<name>G8ZSK8_TORDE</name>
<accession>G8ZSK8</accession>
<keyword evidence="5" id="KW-1185">Reference proteome</keyword>
<dbReference type="InterPro" id="IPR036864">
    <property type="entry name" value="Zn2-C6_fun-type_DNA-bd_sf"/>
</dbReference>
<proteinExistence type="predicted"/>
<comment type="subcellular location">
    <subcellularLocation>
        <location evidence="1">Nucleus</location>
    </subcellularLocation>
</comment>
<evidence type="ECO:0000259" key="3">
    <source>
        <dbReference type="PROSITE" id="PS50048"/>
    </source>
</evidence>
<dbReference type="Gene3D" id="4.10.240.10">
    <property type="entry name" value="Zn(2)-C6 fungal-type DNA-binding domain"/>
    <property type="match status" value="1"/>
</dbReference>
<dbReference type="GO" id="GO:0045944">
    <property type="term" value="P:positive regulation of transcription by RNA polymerase II"/>
    <property type="evidence" value="ECO:0007669"/>
    <property type="project" value="TreeGrafter"/>
</dbReference>
<dbReference type="PROSITE" id="PS50048">
    <property type="entry name" value="ZN2_CY6_FUNGAL_2"/>
    <property type="match status" value="1"/>
</dbReference>
<evidence type="ECO:0000313" key="4">
    <source>
        <dbReference type="EMBL" id="CCE91602.1"/>
    </source>
</evidence>
<dbReference type="PANTHER" id="PTHR37534:SF43">
    <property type="entry name" value="FINGER DOMAIN PROTEIN, PUTATIVE (AFU_ORTHOLOGUE AFUA_1G01850)-RELATED"/>
    <property type="match status" value="1"/>
</dbReference>
<dbReference type="GO" id="GO:0000981">
    <property type="term" value="F:DNA-binding transcription factor activity, RNA polymerase II-specific"/>
    <property type="evidence" value="ECO:0007669"/>
    <property type="project" value="InterPro"/>
</dbReference>
<sequence length="578" mass="66704">MMVKKINDGCRGCVKENISCDRKRPNCRNCTRRKVSCKYPIQLKWGGRPYKDKSKCVNLPADTMLVEGVLVAKERLIHREDKKKKVKDLLLVKEPLNFKYKEAREDEPQNASQAVVQKSTVDSYLTVERFLGSPMRIRTLTFMPSTLNKPFRDARSELFQFFVDKTSSFFVVAHSDQNSNPFGTIIPQMARQCPTLMNLLIAFAGKHRNKLYSATNNMIYLSLYELCTQDTNYDDLSRKLLEKSTGELMHKMMSPQERSSDSTLAGLLILMAVEIFFGDHRSKWRRHLQAARRIVLEKLKNDSEAAGYRLIYRVENKPHCFLSRWFIYLNVVSILSSADFELQLETLPLLEVEFLFLTEQQLIKARRALEDIEATSGMDLMVLAFLARVAHLLHKANNEDIDTAEIMRGAIELDFEIVTYLEESETARDALLQELREDPSQSITEERFRTYEKLRHTNLIFGLTGSLVLRGRLLFMPHDSKMICNLLSRTTKLLTELTNSGAPAESCLFFCIFCCGCELISPTMAAARPIYLEQLTLLQQRGMSSALQAKIIMEECWSTERHWWKLLRENNLDFCFAI</sequence>
<dbReference type="Pfam" id="PF11951">
    <property type="entry name" value="Fungal_trans_2"/>
    <property type="match status" value="1"/>
</dbReference>
<dbReference type="InterPro" id="IPR021858">
    <property type="entry name" value="Fun_TF"/>
</dbReference>
<keyword evidence="2" id="KW-0539">Nucleus</keyword>
<dbReference type="KEGG" id="tdl:TDEL_0D00180"/>
<dbReference type="SMART" id="SM00066">
    <property type="entry name" value="GAL4"/>
    <property type="match status" value="1"/>
</dbReference>
<organism evidence="4 5">
    <name type="scientific">Torulaspora delbrueckii</name>
    <name type="common">Yeast</name>
    <name type="synonym">Candida colliculosa</name>
    <dbReference type="NCBI Taxonomy" id="4950"/>
    <lineage>
        <taxon>Eukaryota</taxon>
        <taxon>Fungi</taxon>
        <taxon>Dikarya</taxon>
        <taxon>Ascomycota</taxon>
        <taxon>Saccharomycotina</taxon>
        <taxon>Saccharomycetes</taxon>
        <taxon>Saccharomycetales</taxon>
        <taxon>Saccharomycetaceae</taxon>
        <taxon>Torulaspora</taxon>
    </lineage>
</organism>
<dbReference type="CDD" id="cd00067">
    <property type="entry name" value="GAL4"/>
    <property type="match status" value="1"/>
</dbReference>
<dbReference type="Pfam" id="PF00172">
    <property type="entry name" value="Zn_clus"/>
    <property type="match status" value="1"/>
</dbReference>
<feature type="domain" description="Zn(2)-C6 fungal-type" evidence="3">
    <location>
        <begin position="9"/>
        <end position="39"/>
    </location>
</feature>
<evidence type="ECO:0000256" key="2">
    <source>
        <dbReference type="ARBA" id="ARBA00023242"/>
    </source>
</evidence>
<dbReference type="SUPFAM" id="SSF57701">
    <property type="entry name" value="Zn2/Cys6 DNA-binding domain"/>
    <property type="match status" value="1"/>
</dbReference>
<dbReference type="HOGENOM" id="CLU_008109_1_0_1"/>
<dbReference type="AlphaFoldDB" id="G8ZSK8"/>
<dbReference type="GO" id="GO:0008270">
    <property type="term" value="F:zinc ion binding"/>
    <property type="evidence" value="ECO:0007669"/>
    <property type="project" value="InterPro"/>
</dbReference>
<reference evidence="4 5" key="1">
    <citation type="journal article" date="2011" name="Proc. Natl. Acad. Sci. U.S.A.">
        <title>Evolutionary erosion of yeast sex chromosomes by mating-type switching accidents.</title>
        <authorList>
            <person name="Gordon J.L."/>
            <person name="Armisen D."/>
            <person name="Proux-Wera E."/>
            <person name="Oheigeartaigh S.S."/>
            <person name="Byrne K.P."/>
            <person name="Wolfe K.H."/>
        </authorList>
    </citation>
    <scope>NUCLEOTIDE SEQUENCE [LARGE SCALE GENOMIC DNA]</scope>
    <source>
        <strain evidence="5">ATCC 10662 / CBS 1146 / NBRC 0425 / NCYC 2629 / NRRL Y-866</strain>
    </source>
</reference>
<dbReference type="OrthoDB" id="5229455at2759"/>
<dbReference type="RefSeq" id="XP_003680813.1">
    <property type="nucleotide sequence ID" value="XM_003680765.1"/>
</dbReference>
<dbReference type="GO" id="GO:0000976">
    <property type="term" value="F:transcription cis-regulatory region binding"/>
    <property type="evidence" value="ECO:0007669"/>
    <property type="project" value="TreeGrafter"/>
</dbReference>
<dbReference type="GO" id="GO:0005634">
    <property type="term" value="C:nucleus"/>
    <property type="evidence" value="ECO:0007669"/>
    <property type="project" value="UniProtKB-SubCell"/>
</dbReference>
<dbReference type="STRING" id="1076872.G8ZSK8"/>
<dbReference type="GeneID" id="11502061"/>
<protein>
    <recommendedName>
        <fullName evidence="3">Zn(2)-C6 fungal-type domain-containing protein</fullName>
    </recommendedName>
</protein>
<dbReference type="eggNOG" id="ENOG502QW7R">
    <property type="taxonomic scope" value="Eukaryota"/>
</dbReference>
<evidence type="ECO:0000256" key="1">
    <source>
        <dbReference type="ARBA" id="ARBA00004123"/>
    </source>
</evidence>
<dbReference type="InParanoid" id="G8ZSK8"/>
<dbReference type="PANTHER" id="PTHR37534">
    <property type="entry name" value="TRANSCRIPTIONAL ACTIVATOR PROTEIN UGA3"/>
    <property type="match status" value="1"/>
</dbReference>
<evidence type="ECO:0000313" key="5">
    <source>
        <dbReference type="Proteomes" id="UP000005627"/>
    </source>
</evidence>